<dbReference type="Proteomes" id="UP000282613">
    <property type="component" value="Unassembled WGS sequence"/>
</dbReference>
<evidence type="ECO:0000313" key="2">
    <source>
        <dbReference type="Proteomes" id="UP000282613"/>
    </source>
</evidence>
<gene>
    <name evidence="1" type="ORF">TASK_LOCUS3782</name>
</gene>
<accession>A0A158R7F7</accession>
<proteinExistence type="predicted"/>
<name>A0A158R7F7_TAEAS</name>
<organism evidence="3">
    <name type="scientific">Taenia asiatica</name>
    <name type="common">Asian tapeworm</name>
    <dbReference type="NCBI Taxonomy" id="60517"/>
    <lineage>
        <taxon>Eukaryota</taxon>
        <taxon>Metazoa</taxon>
        <taxon>Spiralia</taxon>
        <taxon>Lophotrochozoa</taxon>
        <taxon>Platyhelminthes</taxon>
        <taxon>Cestoda</taxon>
        <taxon>Eucestoda</taxon>
        <taxon>Cyclophyllidea</taxon>
        <taxon>Taeniidae</taxon>
        <taxon>Taenia</taxon>
    </lineage>
</organism>
<reference evidence="3" key="1">
    <citation type="submission" date="2016-04" db="UniProtKB">
        <authorList>
            <consortium name="WormBaseParasite"/>
        </authorList>
    </citation>
    <scope>IDENTIFICATION</scope>
</reference>
<protein>
    <submittedName>
        <fullName evidence="3">Nitrate reductase</fullName>
    </submittedName>
</protein>
<keyword evidence="2" id="KW-1185">Reference proteome</keyword>
<evidence type="ECO:0000313" key="1">
    <source>
        <dbReference type="EMBL" id="VDK32338.1"/>
    </source>
</evidence>
<reference evidence="1 2" key="2">
    <citation type="submission" date="2018-11" db="EMBL/GenBank/DDBJ databases">
        <authorList>
            <consortium name="Pathogen Informatics"/>
        </authorList>
    </citation>
    <scope>NUCLEOTIDE SEQUENCE [LARGE SCALE GENOMIC DNA]</scope>
</reference>
<dbReference type="WBParaSite" id="TASK_0000378101-mRNA-1">
    <property type="protein sequence ID" value="TASK_0000378101-mRNA-1"/>
    <property type="gene ID" value="TASK_0000378101"/>
</dbReference>
<dbReference type="EMBL" id="UYRS01018312">
    <property type="protein sequence ID" value="VDK32338.1"/>
    <property type="molecule type" value="Genomic_DNA"/>
</dbReference>
<dbReference type="AlphaFoldDB" id="A0A158R7F7"/>
<sequence length="143" mass="15828">MLSIWVGFGNNVGGRAASPYLIYFKARGRKRTRLTVAFCLAPHVLFQLPLVVWPIACEGDTHTPIDARGKVIGLPRQRRFLPGLITPQHDMSAHLRAAQLTVSLTSHSLEHLCGSKMPAQAPVMSKRIGDYQYERYDLSGGDS</sequence>
<evidence type="ECO:0000313" key="3">
    <source>
        <dbReference type="WBParaSite" id="TASK_0000378101-mRNA-1"/>
    </source>
</evidence>